<dbReference type="EMBL" id="CP116967">
    <property type="protein sequence ID" value="WNM59809.1"/>
    <property type="molecule type" value="Genomic_DNA"/>
</dbReference>
<gene>
    <name evidence="2" type="ORF">PP769_08655</name>
</gene>
<keyword evidence="3" id="KW-1185">Reference proteome</keyword>
<dbReference type="KEGG" id="nall:PP769_08655"/>
<organism evidence="2 3">
    <name type="scientific">Candidatus Nitrospira allomarina</name>
    <dbReference type="NCBI Taxonomy" id="3020900"/>
    <lineage>
        <taxon>Bacteria</taxon>
        <taxon>Pseudomonadati</taxon>
        <taxon>Nitrospirota</taxon>
        <taxon>Nitrospiria</taxon>
        <taxon>Nitrospirales</taxon>
        <taxon>Nitrospiraceae</taxon>
        <taxon>Nitrospira</taxon>
    </lineage>
</organism>
<name>A0AA96GK16_9BACT</name>
<evidence type="ECO:0000313" key="2">
    <source>
        <dbReference type="EMBL" id="WNM59809.1"/>
    </source>
</evidence>
<sequence>MPCTQVGKWYGVGSGMCVLMAMGWLMQSVAMANPHEPREVGPYTLAVGFRIEPAFEDVVNALDFFVTRTSDGKPISVSNGDVVDIEAEVQFRKEESVGSAIIQEHRLAKPEQAFGADNRYNAWFKPTIDGAYGFRVRGEINDLSDPQAGPLFFDEVWVCGSGTQNPQGSRFACVADPQTFPKGILDHRGIDHHGYQDDDRNKFFREGGSRRHGFRDRD</sequence>
<evidence type="ECO:0000256" key="1">
    <source>
        <dbReference type="SAM" id="MobiDB-lite"/>
    </source>
</evidence>
<dbReference type="RefSeq" id="WP_312646671.1">
    <property type="nucleotide sequence ID" value="NZ_CP116967.1"/>
</dbReference>
<dbReference type="AlphaFoldDB" id="A0AA96GK16"/>
<dbReference type="Proteomes" id="UP001302719">
    <property type="component" value="Chromosome"/>
</dbReference>
<feature type="region of interest" description="Disordered" evidence="1">
    <location>
        <begin position="187"/>
        <end position="218"/>
    </location>
</feature>
<proteinExistence type="predicted"/>
<accession>A0AA96GK16</accession>
<reference evidence="2 3" key="1">
    <citation type="submission" date="2023-01" db="EMBL/GenBank/DDBJ databases">
        <title>Cultivation and genomic characterization of new, ubiquitous marine nitrite-oxidizing bacteria from the Nitrospirales.</title>
        <authorList>
            <person name="Mueller A.J."/>
            <person name="Daebeler A."/>
            <person name="Herbold C.W."/>
            <person name="Kirkegaard R.H."/>
            <person name="Daims H."/>
        </authorList>
    </citation>
    <scope>NUCLEOTIDE SEQUENCE [LARGE SCALE GENOMIC DNA]</scope>
    <source>
        <strain evidence="2 3">VA</strain>
    </source>
</reference>
<evidence type="ECO:0000313" key="3">
    <source>
        <dbReference type="Proteomes" id="UP001302719"/>
    </source>
</evidence>
<protein>
    <submittedName>
        <fullName evidence="2">Uncharacterized protein</fullName>
    </submittedName>
</protein>